<protein>
    <submittedName>
        <fullName evidence="1">Uncharacterized protein</fullName>
    </submittedName>
</protein>
<name>A0A445BIY2_ARAHY</name>
<dbReference type="Proteomes" id="UP000289738">
    <property type="component" value="Chromosome A09"/>
</dbReference>
<dbReference type="InterPro" id="IPR039874">
    <property type="entry name" value="WAPL"/>
</dbReference>
<organism evidence="1 2">
    <name type="scientific">Arachis hypogaea</name>
    <name type="common">Peanut</name>
    <dbReference type="NCBI Taxonomy" id="3818"/>
    <lineage>
        <taxon>Eukaryota</taxon>
        <taxon>Viridiplantae</taxon>
        <taxon>Streptophyta</taxon>
        <taxon>Embryophyta</taxon>
        <taxon>Tracheophyta</taxon>
        <taxon>Spermatophyta</taxon>
        <taxon>Magnoliopsida</taxon>
        <taxon>eudicotyledons</taxon>
        <taxon>Gunneridae</taxon>
        <taxon>Pentapetalae</taxon>
        <taxon>rosids</taxon>
        <taxon>fabids</taxon>
        <taxon>Fabales</taxon>
        <taxon>Fabaceae</taxon>
        <taxon>Papilionoideae</taxon>
        <taxon>50 kb inversion clade</taxon>
        <taxon>dalbergioids sensu lato</taxon>
        <taxon>Dalbergieae</taxon>
        <taxon>Pterocarpus clade</taxon>
        <taxon>Arachis</taxon>
    </lineage>
</organism>
<keyword evidence="2" id="KW-1185">Reference proteome</keyword>
<evidence type="ECO:0000313" key="1">
    <source>
        <dbReference type="EMBL" id="RYR38645.1"/>
    </source>
</evidence>
<dbReference type="PANTHER" id="PTHR22100">
    <property type="entry name" value="WINGS APART-LIKE PROTEIN HOMOLOG"/>
    <property type="match status" value="1"/>
</dbReference>
<comment type="caution">
    <text evidence="1">The sequence shown here is derived from an EMBL/GenBank/DDBJ whole genome shotgun (WGS) entry which is preliminary data.</text>
</comment>
<dbReference type="Gene3D" id="1.25.10.10">
    <property type="entry name" value="Leucine-rich Repeat Variant"/>
    <property type="match status" value="1"/>
</dbReference>
<gene>
    <name evidence="1" type="ORF">Ahy_A09g043768</name>
</gene>
<sequence>MDLSNALIYGDRLRCGSSEIANATLEFSNLKYGLTWLEDVYQLFYYQQRKRFQIDNNIEMPELCPEWLALLIIEKACLSSISLYETSGAVCKTGQNFKEKLRELGGLDAVFEITLKCQSDLKAHFLGLKWNLIPQAIVELILTIIKFLSVLLTERKELLKTQLVGKSGVTPNVATSFIETLEANELLKDQKTAMAKASKACAFLRRCPSLTLGSILEEIASILPGHEFASVSDIQLNSSS</sequence>
<evidence type="ECO:0000313" key="2">
    <source>
        <dbReference type="Proteomes" id="UP000289738"/>
    </source>
</evidence>
<dbReference type="EMBL" id="SDMP01000009">
    <property type="protein sequence ID" value="RYR38645.1"/>
    <property type="molecule type" value="Genomic_DNA"/>
</dbReference>
<accession>A0A445BIY2</accession>
<dbReference type="InterPro" id="IPR011989">
    <property type="entry name" value="ARM-like"/>
</dbReference>
<proteinExistence type="predicted"/>
<dbReference type="PANTHER" id="PTHR22100:SF13">
    <property type="entry name" value="WINGS APART-LIKE PROTEIN HOMOLOG"/>
    <property type="match status" value="1"/>
</dbReference>
<dbReference type="AlphaFoldDB" id="A0A445BIY2"/>
<dbReference type="STRING" id="3818.A0A445BIY2"/>
<reference evidence="1 2" key="1">
    <citation type="submission" date="2019-01" db="EMBL/GenBank/DDBJ databases">
        <title>Sequencing of cultivated peanut Arachis hypogaea provides insights into genome evolution and oil improvement.</title>
        <authorList>
            <person name="Chen X."/>
        </authorList>
    </citation>
    <scope>NUCLEOTIDE SEQUENCE [LARGE SCALE GENOMIC DNA]</scope>
    <source>
        <strain evidence="2">cv. Fuhuasheng</strain>
        <tissue evidence="1">Leaves</tissue>
    </source>
</reference>